<name>A0AAJ8BPU6_ASPNG</name>
<dbReference type="RefSeq" id="XP_059601662.1">
    <property type="nucleotide sequence ID" value="XM_059750395.1"/>
</dbReference>
<proteinExistence type="predicted"/>
<dbReference type="VEuPathDB" id="FungiDB:An11g07580"/>
<gene>
    <name evidence="1" type="ORF">An11g07580</name>
</gene>
<reference evidence="1" key="1">
    <citation type="submission" date="2025-02" db="EMBL/GenBank/DDBJ databases">
        <authorList>
            <consortium name="NCBI Genome Project"/>
        </authorList>
    </citation>
    <scope>NUCLEOTIDE SEQUENCE</scope>
</reference>
<evidence type="ECO:0000313" key="1">
    <source>
        <dbReference type="RefSeq" id="XP_059601662.1"/>
    </source>
</evidence>
<dbReference type="GeneID" id="84592349"/>
<accession>A0AAJ8BPU6</accession>
<dbReference type="AlphaFoldDB" id="A0AAJ8BPU6"/>
<dbReference type="KEGG" id="ang:An11g07580"/>
<sequence length="84" mass="9856">MEMLHCRATDNPGHPFYSPDHDTPLPTHLIPHSIYSLLRGCTDYYGIADCYVFYVIMAPYKVPRVRSDQNYFVYNLQISFDAHR</sequence>
<protein>
    <submittedName>
        <fullName evidence="1">Uncharacterized protein</fullName>
    </submittedName>
</protein>
<organism evidence="1">
    <name type="scientific">Aspergillus niger</name>
    <dbReference type="NCBI Taxonomy" id="5061"/>
    <lineage>
        <taxon>Eukaryota</taxon>
        <taxon>Fungi</taxon>
        <taxon>Dikarya</taxon>
        <taxon>Ascomycota</taxon>
        <taxon>Pezizomycotina</taxon>
        <taxon>Eurotiomycetes</taxon>
        <taxon>Eurotiomycetidae</taxon>
        <taxon>Eurotiales</taxon>
        <taxon>Aspergillaceae</taxon>
        <taxon>Aspergillus</taxon>
        <taxon>Aspergillus subgen. Circumdati</taxon>
    </lineage>
</organism>
<reference evidence="1" key="2">
    <citation type="submission" date="2025-08" db="UniProtKB">
        <authorList>
            <consortium name="RefSeq"/>
        </authorList>
    </citation>
    <scope>IDENTIFICATION</scope>
</reference>